<proteinExistence type="predicted"/>
<evidence type="ECO:0000256" key="1">
    <source>
        <dbReference type="SAM" id="MobiDB-lite"/>
    </source>
</evidence>
<protein>
    <submittedName>
        <fullName evidence="2">Uncharacterized protein</fullName>
    </submittedName>
</protein>
<organism evidence="2 3">
    <name type="scientific">Marchantia polymorpha</name>
    <name type="common">Common liverwort</name>
    <name type="synonym">Marchantia aquatica</name>
    <dbReference type="NCBI Taxonomy" id="3197"/>
    <lineage>
        <taxon>Eukaryota</taxon>
        <taxon>Viridiplantae</taxon>
        <taxon>Streptophyta</taxon>
        <taxon>Embryophyta</taxon>
        <taxon>Marchantiophyta</taxon>
        <taxon>Marchantiopsida</taxon>
        <taxon>Marchantiidae</taxon>
        <taxon>Marchantiales</taxon>
        <taxon>Marchantiaceae</taxon>
        <taxon>Marchantia</taxon>
    </lineage>
</organism>
<evidence type="ECO:0000313" key="3">
    <source>
        <dbReference type="Proteomes" id="UP000244005"/>
    </source>
</evidence>
<reference evidence="3" key="1">
    <citation type="journal article" date="2017" name="Cell">
        <title>Insights into land plant evolution garnered from the Marchantia polymorpha genome.</title>
        <authorList>
            <person name="Bowman J.L."/>
            <person name="Kohchi T."/>
            <person name="Yamato K.T."/>
            <person name="Jenkins J."/>
            <person name="Shu S."/>
            <person name="Ishizaki K."/>
            <person name="Yamaoka S."/>
            <person name="Nishihama R."/>
            <person name="Nakamura Y."/>
            <person name="Berger F."/>
            <person name="Adam C."/>
            <person name="Aki S.S."/>
            <person name="Althoff F."/>
            <person name="Araki T."/>
            <person name="Arteaga-Vazquez M.A."/>
            <person name="Balasubrmanian S."/>
            <person name="Barry K."/>
            <person name="Bauer D."/>
            <person name="Boehm C.R."/>
            <person name="Briginshaw L."/>
            <person name="Caballero-Perez J."/>
            <person name="Catarino B."/>
            <person name="Chen F."/>
            <person name="Chiyoda S."/>
            <person name="Chovatia M."/>
            <person name="Davies K.M."/>
            <person name="Delmans M."/>
            <person name="Demura T."/>
            <person name="Dierschke T."/>
            <person name="Dolan L."/>
            <person name="Dorantes-Acosta A.E."/>
            <person name="Eklund D.M."/>
            <person name="Florent S.N."/>
            <person name="Flores-Sandoval E."/>
            <person name="Fujiyama A."/>
            <person name="Fukuzawa H."/>
            <person name="Galik B."/>
            <person name="Grimanelli D."/>
            <person name="Grimwood J."/>
            <person name="Grossniklaus U."/>
            <person name="Hamada T."/>
            <person name="Haseloff J."/>
            <person name="Hetherington A.J."/>
            <person name="Higo A."/>
            <person name="Hirakawa Y."/>
            <person name="Hundley H.N."/>
            <person name="Ikeda Y."/>
            <person name="Inoue K."/>
            <person name="Inoue S.I."/>
            <person name="Ishida S."/>
            <person name="Jia Q."/>
            <person name="Kakita M."/>
            <person name="Kanazawa T."/>
            <person name="Kawai Y."/>
            <person name="Kawashima T."/>
            <person name="Kennedy M."/>
            <person name="Kinose K."/>
            <person name="Kinoshita T."/>
            <person name="Kohara Y."/>
            <person name="Koide E."/>
            <person name="Komatsu K."/>
            <person name="Kopischke S."/>
            <person name="Kubo M."/>
            <person name="Kyozuka J."/>
            <person name="Lagercrantz U."/>
            <person name="Lin S.S."/>
            <person name="Lindquist E."/>
            <person name="Lipzen A.M."/>
            <person name="Lu C.W."/>
            <person name="De Luna E."/>
            <person name="Martienssen R.A."/>
            <person name="Minamino N."/>
            <person name="Mizutani M."/>
            <person name="Mizutani M."/>
            <person name="Mochizuki N."/>
            <person name="Monte I."/>
            <person name="Mosher R."/>
            <person name="Nagasaki H."/>
            <person name="Nakagami H."/>
            <person name="Naramoto S."/>
            <person name="Nishitani K."/>
            <person name="Ohtani M."/>
            <person name="Okamoto T."/>
            <person name="Okumura M."/>
            <person name="Phillips J."/>
            <person name="Pollak B."/>
            <person name="Reinders A."/>
            <person name="Rovekamp M."/>
            <person name="Sano R."/>
            <person name="Sawa S."/>
            <person name="Schmid M.W."/>
            <person name="Shirakawa M."/>
            <person name="Solano R."/>
            <person name="Spunde A."/>
            <person name="Suetsugu N."/>
            <person name="Sugano S."/>
            <person name="Sugiyama A."/>
            <person name="Sun R."/>
            <person name="Suzuki Y."/>
            <person name="Takenaka M."/>
            <person name="Takezawa D."/>
            <person name="Tomogane H."/>
            <person name="Tsuzuki M."/>
            <person name="Ueda T."/>
            <person name="Umeda M."/>
            <person name="Ward J.M."/>
            <person name="Watanabe Y."/>
            <person name="Yazaki K."/>
            <person name="Yokoyama R."/>
            <person name="Yoshitake Y."/>
            <person name="Yotsui I."/>
            <person name="Zachgo S."/>
            <person name="Schmutz J."/>
        </authorList>
    </citation>
    <scope>NUCLEOTIDE SEQUENCE [LARGE SCALE GENOMIC DNA]</scope>
    <source>
        <strain evidence="3">Tak-1</strain>
    </source>
</reference>
<dbReference type="EMBL" id="KZ772762">
    <property type="protein sequence ID" value="PTQ33252.1"/>
    <property type="molecule type" value="Genomic_DNA"/>
</dbReference>
<keyword evidence="3" id="KW-1185">Reference proteome</keyword>
<dbReference type="Proteomes" id="UP000244005">
    <property type="component" value="Unassembled WGS sequence"/>
</dbReference>
<dbReference type="AlphaFoldDB" id="A0A2R6WHC3"/>
<accession>A0A2R6WHC3</accession>
<name>A0A2R6WHC3_MARPO</name>
<feature type="compositionally biased region" description="Low complexity" evidence="1">
    <location>
        <begin position="33"/>
        <end position="46"/>
    </location>
</feature>
<evidence type="ECO:0000313" key="2">
    <source>
        <dbReference type="EMBL" id="PTQ33252.1"/>
    </source>
</evidence>
<feature type="region of interest" description="Disordered" evidence="1">
    <location>
        <begin position="1"/>
        <end position="61"/>
    </location>
</feature>
<sequence>MAKKYHGMMEIQSTDASRPVPSHFLRHAKPKSSTKLLSPKESPLSSEARRKTTPDPPARRLPILLRLREPLQQLRHHPYHRQAVNFDFQLHGHAYFTVHVLYCYTINT</sequence>
<gene>
    <name evidence="2" type="ORF">MARPO_0090s0005</name>
</gene>